<keyword evidence="2" id="KW-0732">Signal</keyword>
<evidence type="ECO:0000256" key="2">
    <source>
        <dbReference type="SAM" id="SignalP"/>
    </source>
</evidence>
<feature type="region of interest" description="Disordered" evidence="1">
    <location>
        <begin position="19"/>
        <end position="72"/>
    </location>
</feature>
<dbReference type="EMBL" id="JAGINT010000002">
    <property type="protein sequence ID" value="MBP2355835.1"/>
    <property type="molecule type" value="Genomic_DNA"/>
</dbReference>
<sequence>MKILALSLGAAVLLTACGGGGSAGSSAAPPPVTPTASTPAPSTPATQPAPSAQPSKPVATESNPPGDIPDNQAYVAFQGAGFAVKVPEGWARTVTGTTTAFTDKLNRIETTPSSMSAAPTPQSAQTTVVAELSRSVPRFAMGKVSEITRSAGKVVLVTYQGDSAQDPVTGKVVRDAFERYLFYRGGKQVALTLVGPANADNVDPWKTVSDSFRWA</sequence>
<accession>A0ABS4UW12</accession>
<evidence type="ECO:0000256" key="1">
    <source>
        <dbReference type="SAM" id="MobiDB-lite"/>
    </source>
</evidence>
<name>A0ABS4UW12_9ACTN</name>
<proteinExistence type="predicted"/>
<dbReference type="Proteomes" id="UP000755585">
    <property type="component" value="Unassembled WGS sequence"/>
</dbReference>
<organism evidence="3 4">
    <name type="scientific">Kribbella aluminosa</name>
    <dbReference type="NCBI Taxonomy" id="416017"/>
    <lineage>
        <taxon>Bacteria</taxon>
        <taxon>Bacillati</taxon>
        <taxon>Actinomycetota</taxon>
        <taxon>Actinomycetes</taxon>
        <taxon>Propionibacteriales</taxon>
        <taxon>Kribbellaceae</taxon>
        <taxon>Kribbella</taxon>
    </lineage>
</organism>
<dbReference type="PROSITE" id="PS51257">
    <property type="entry name" value="PROKAR_LIPOPROTEIN"/>
    <property type="match status" value="1"/>
</dbReference>
<dbReference type="RefSeq" id="WP_209698445.1">
    <property type="nucleotide sequence ID" value="NZ_BAAAVU010000005.1"/>
</dbReference>
<feature type="signal peptide" evidence="2">
    <location>
        <begin position="1"/>
        <end position="27"/>
    </location>
</feature>
<evidence type="ECO:0000313" key="4">
    <source>
        <dbReference type="Proteomes" id="UP000755585"/>
    </source>
</evidence>
<comment type="caution">
    <text evidence="3">The sequence shown here is derived from an EMBL/GenBank/DDBJ whole genome shotgun (WGS) entry which is preliminary data.</text>
</comment>
<feature type="chain" id="PRO_5045521074" evidence="2">
    <location>
        <begin position="28"/>
        <end position="215"/>
    </location>
</feature>
<keyword evidence="4" id="KW-1185">Reference proteome</keyword>
<feature type="compositionally biased region" description="Low complexity" evidence="1">
    <location>
        <begin position="34"/>
        <end position="59"/>
    </location>
</feature>
<reference evidence="3 4" key="1">
    <citation type="submission" date="2021-03" db="EMBL/GenBank/DDBJ databases">
        <title>Sequencing the genomes of 1000 actinobacteria strains.</title>
        <authorList>
            <person name="Klenk H.-P."/>
        </authorList>
    </citation>
    <scope>NUCLEOTIDE SEQUENCE [LARGE SCALE GENOMIC DNA]</scope>
    <source>
        <strain evidence="3 4">DSM 18824</strain>
    </source>
</reference>
<protein>
    <submittedName>
        <fullName evidence="3">Cytoskeletal protein RodZ</fullName>
    </submittedName>
</protein>
<gene>
    <name evidence="3" type="ORF">JOF29_006945</name>
</gene>
<evidence type="ECO:0000313" key="3">
    <source>
        <dbReference type="EMBL" id="MBP2355835.1"/>
    </source>
</evidence>